<dbReference type="GO" id="GO:0030246">
    <property type="term" value="F:carbohydrate binding"/>
    <property type="evidence" value="ECO:0007669"/>
    <property type="project" value="InterPro"/>
</dbReference>
<keyword evidence="2" id="KW-1185">Reference proteome</keyword>
<evidence type="ECO:0000313" key="1">
    <source>
        <dbReference type="EMBL" id="RZU63725.1"/>
    </source>
</evidence>
<gene>
    <name evidence="1" type="ORF">EV379_0014</name>
</gene>
<organism evidence="1 2">
    <name type="scientific">Microterricola gilva</name>
    <dbReference type="NCBI Taxonomy" id="393267"/>
    <lineage>
        <taxon>Bacteria</taxon>
        <taxon>Bacillati</taxon>
        <taxon>Actinomycetota</taxon>
        <taxon>Actinomycetes</taxon>
        <taxon>Micrococcales</taxon>
        <taxon>Microbacteriaceae</taxon>
        <taxon>Microterricola</taxon>
    </lineage>
</organism>
<dbReference type="Gene3D" id="2.70.98.10">
    <property type="match status" value="1"/>
</dbReference>
<sequence length="341" mass="35339">MTTPAETAAPRTITLGSDALEVTITPERGADIVRLIDRATGVQTLAVSPTGDVTPSPFAASNFISGDSMVQWTNGYPGGWQLMVPNAGPERVHDGVAQGYHGEASLARWTVLEQSATSVTLATSLFTAPLRVERTVSLAGARLTVTDTVTNLSPDPCSFRLGQHPAFGTPFLDEHSYVVTAAATLITDANAPGTLTAADAVGRPDALLPAGPVPNSVALPGPGSGQALFGALTDFEADAAAPDSAGDDSTGATFCSPTHGFGMRISWDRAVYPNAWFWIEANAGSGWPWFKRLFSIAVEPANVLPGDGVAANGRERGGLGTTLPGGESLVSTIRVDRIQLT</sequence>
<dbReference type="RefSeq" id="WP_130504355.1">
    <property type="nucleotide sequence ID" value="NZ_SHLC01000001.1"/>
</dbReference>
<protein>
    <submittedName>
        <fullName evidence="1">Galactose mutarotase-like enzyme</fullName>
    </submittedName>
</protein>
<dbReference type="AlphaFoldDB" id="A0A4Q8AIV3"/>
<dbReference type="SUPFAM" id="SSF74650">
    <property type="entry name" value="Galactose mutarotase-like"/>
    <property type="match status" value="1"/>
</dbReference>
<dbReference type="Pfam" id="PF14486">
    <property type="entry name" value="DUF4432"/>
    <property type="match status" value="1"/>
</dbReference>
<reference evidence="1 2" key="1">
    <citation type="submission" date="2019-02" db="EMBL/GenBank/DDBJ databases">
        <title>Sequencing the genomes of 1000 actinobacteria strains.</title>
        <authorList>
            <person name="Klenk H.-P."/>
        </authorList>
    </citation>
    <scope>NUCLEOTIDE SEQUENCE [LARGE SCALE GENOMIC DNA]</scope>
    <source>
        <strain evidence="1 2">DSM 18319</strain>
    </source>
</reference>
<evidence type="ECO:0000313" key="2">
    <source>
        <dbReference type="Proteomes" id="UP000291483"/>
    </source>
</evidence>
<dbReference type="InterPro" id="IPR027839">
    <property type="entry name" value="DUF4432"/>
</dbReference>
<dbReference type="InterPro" id="IPR011013">
    <property type="entry name" value="Gal_mutarotase_sf_dom"/>
</dbReference>
<accession>A0A4Q8AIV3</accession>
<dbReference type="OrthoDB" id="2528227at2"/>
<dbReference type="EMBL" id="SHLC01000001">
    <property type="protein sequence ID" value="RZU63725.1"/>
    <property type="molecule type" value="Genomic_DNA"/>
</dbReference>
<proteinExistence type="predicted"/>
<dbReference type="Proteomes" id="UP000291483">
    <property type="component" value="Unassembled WGS sequence"/>
</dbReference>
<comment type="caution">
    <text evidence="1">The sequence shown here is derived from an EMBL/GenBank/DDBJ whole genome shotgun (WGS) entry which is preliminary data.</text>
</comment>
<name>A0A4Q8AIV3_9MICO</name>
<dbReference type="GO" id="GO:0003824">
    <property type="term" value="F:catalytic activity"/>
    <property type="evidence" value="ECO:0007669"/>
    <property type="project" value="InterPro"/>
</dbReference>
<dbReference type="InterPro" id="IPR014718">
    <property type="entry name" value="GH-type_carb-bd"/>
</dbReference>
<dbReference type="GO" id="GO:0005975">
    <property type="term" value="P:carbohydrate metabolic process"/>
    <property type="evidence" value="ECO:0007669"/>
    <property type="project" value="InterPro"/>
</dbReference>